<keyword evidence="1" id="KW-0472">Membrane</keyword>
<reference evidence="3" key="1">
    <citation type="submission" date="2013-11" db="EMBL/GenBank/DDBJ databases">
        <authorList>
            <person name="Hoang H.T."/>
            <person name="Killian M.L."/>
            <person name="Madson D.M."/>
            <person name="Arruda P.H.E."/>
            <person name="Sun D."/>
            <person name="Schwartz K.J."/>
            <person name="Yoon K."/>
        </authorList>
    </citation>
    <scope>NUCLEOTIDE SEQUENCE [LARGE SCALE GENOMIC DNA]</scope>
    <source>
        <strain evidence="3">CDK2</strain>
    </source>
</reference>
<comment type="caution">
    <text evidence="2">The sequence shown here is derived from an EMBL/GenBank/DDBJ whole genome shotgun (WGS) entry which is preliminary data.</text>
</comment>
<feature type="transmembrane region" description="Helical" evidence="1">
    <location>
        <begin position="20"/>
        <end position="42"/>
    </location>
</feature>
<name>A0A0P7GQ42_9EURY</name>
<evidence type="ECO:0000313" key="2">
    <source>
        <dbReference type="EMBL" id="KPN30722.1"/>
    </source>
</evidence>
<gene>
    <name evidence="2" type="ORF">SY89_01460</name>
</gene>
<dbReference type="Proteomes" id="UP000050535">
    <property type="component" value="Unassembled WGS sequence"/>
</dbReference>
<organism evidence="2 3">
    <name type="scientific">Halolamina pelagica</name>
    <dbReference type="NCBI Taxonomy" id="699431"/>
    <lineage>
        <taxon>Archaea</taxon>
        <taxon>Methanobacteriati</taxon>
        <taxon>Methanobacteriota</taxon>
        <taxon>Stenosarchaea group</taxon>
        <taxon>Halobacteria</taxon>
        <taxon>Halobacteriales</taxon>
        <taxon>Haloferacaceae</taxon>
    </lineage>
</organism>
<dbReference type="Pfam" id="PF23956">
    <property type="entry name" value="DUF7285"/>
    <property type="match status" value="1"/>
</dbReference>
<keyword evidence="1" id="KW-0812">Transmembrane</keyword>
<evidence type="ECO:0000313" key="3">
    <source>
        <dbReference type="Proteomes" id="UP000050535"/>
    </source>
</evidence>
<accession>A0A0P7GQ42</accession>
<evidence type="ECO:0000256" key="1">
    <source>
        <dbReference type="SAM" id="Phobius"/>
    </source>
</evidence>
<sequence>MGTVSRSSAPERGQVSPTAALAAVAAIGLGLSLYATVFAGVAPTADREVADPTLARVHDIVAPAGVATPAGLDEARAAGPDGWSVRVELRAGTAHWAAGDTPAPDAAFQTAGRRVPVRTAPGQVRAGWLRVVVHR</sequence>
<dbReference type="InterPro" id="IPR055709">
    <property type="entry name" value="DUF7285"/>
</dbReference>
<dbReference type="STRING" id="699431.SY89_01460"/>
<keyword evidence="1" id="KW-1133">Transmembrane helix</keyword>
<dbReference type="EMBL" id="LGUC01000001">
    <property type="protein sequence ID" value="KPN30722.1"/>
    <property type="molecule type" value="Genomic_DNA"/>
</dbReference>
<protein>
    <submittedName>
        <fullName evidence="2">Uncharacterized protein</fullName>
    </submittedName>
</protein>
<dbReference type="AlphaFoldDB" id="A0A0P7GQ42"/>
<keyword evidence="3" id="KW-1185">Reference proteome</keyword>
<proteinExistence type="predicted"/>